<evidence type="ECO:0000256" key="1">
    <source>
        <dbReference type="SAM" id="MobiDB-lite"/>
    </source>
</evidence>
<evidence type="ECO:0000313" key="3">
    <source>
        <dbReference type="Proteomes" id="UP000449547"/>
    </source>
</evidence>
<dbReference type="GeneID" id="54782279"/>
<sequence length="297" mass="33210">MCLPVVRPDLASSSDDDSEDEAHCYQAEQIRAKRRASSRVSFVIDRDLSRACAQYSDEDEEDTLQFIQKHGMGSPFGQTLPSSNPPDLDLSCGRRNSSFLQISDAPHPVGMPSPVQSPMESSQEDRAARTRCFDYLVGAIDEAWARYCDAATYVEDEVYGYNTPQSVVTDDEEDYCDNTTDITDYEDDDEEAVKPSQYSAPVRPQFKPRMSMSGPPTPAGSAASASGAPHLQHLKDRLTKAKYYLQDLVDSDDGYNVSCFWKRWDMIKYATIELVEDDDDDEVVEATIEELEAGRMA</sequence>
<dbReference type="Proteomes" id="UP000449547">
    <property type="component" value="Unassembled WGS sequence"/>
</dbReference>
<feature type="compositionally biased region" description="Low complexity" evidence="1">
    <location>
        <begin position="219"/>
        <end position="228"/>
    </location>
</feature>
<feature type="region of interest" description="Disordered" evidence="1">
    <location>
        <begin position="1"/>
        <end position="23"/>
    </location>
</feature>
<organism evidence="2 3">
    <name type="scientific">Diutina rugosa</name>
    <name type="common">Yeast</name>
    <name type="synonym">Candida rugosa</name>
    <dbReference type="NCBI Taxonomy" id="5481"/>
    <lineage>
        <taxon>Eukaryota</taxon>
        <taxon>Fungi</taxon>
        <taxon>Dikarya</taxon>
        <taxon>Ascomycota</taxon>
        <taxon>Saccharomycotina</taxon>
        <taxon>Pichiomycetes</taxon>
        <taxon>Debaryomycetaceae</taxon>
        <taxon>Diutina</taxon>
    </lineage>
</organism>
<protein>
    <submittedName>
        <fullName evidence="2">Uncharacterized protein</fullName>
    </submittedName>
</protein>
<dbReference type="EMBL" id="SWFT01000105">
    <property type="protein sequence ID" value="KAA8901258.1"/>
    <property type="molecule type" value="Genomic_DNA"/>
</dbReference>
<dbReference type="VEuPathDB" id="FungiDB:DIURU_003628"/>
<proteinExistence type="predicted"/>
<dbReference type="OMA" id="EYETDCD"/>
<gene>
    <name evidence="2" type="ORF">DIURU_003628</name>
</gene>
<keyword evidence="3" id="KW-1185">Reference proteome</keyword>
<dbReference type="OrthoDB" id="4096201at2759"/>
<feature type="region of interest" description="Disordered" evidence="1">
    <location>
        <begin position="187"/>
        <end position="228"/>
    </location>
</feature>
<dbReference type="RefSeq" id="XP_034011881.1">
    <property type="nucleotide sequence ID" value="XM_034156411.1"/>
</dbReference>
<reference evidence="2 3" key="1">
    <citation type="submission" date="2019-07" db="EMBL/GenBank/DDBJ databases">
        <title>Genome assembly of two rare yeast pathogens: Diutina rugosa and Trichomonascus ciferrii.</title>
        <authorList>
            <person name="Mixao V."/>
            <person name="Saus E."/>
            <person name="Hansen A."/>
            <person name="Lass-Flor C."/>
            <person name="Gabaldon T."/>
        </authorList>
    </citation>
    <scope>NUCLEOTIDE SEQUENCE [LARGE SCALE GENOMIC DNA]</scope>
    <source>
        <strain evidence="2 3">CBS 613</strain>
    </source>
</reference>
<accession>A0A642ULN3</accession>
<name>A0A642ULN3_DIURU</name>
<dbReference type="AlphaFoldDB" id="A0A642ULN3"/>
<comment type="caution">
    <text evidence="2">The sequence shown here is derived from an EMBL/GenBank/DDBJ whole genome shotgun (WGS) entry which is preliminary data.</text>
</comment>
<evidence type="ECO:0000313" key="2">
    <source>
        <dbReference type="EMBL" id="KAA8901258.1"/>
    </source>
</evidence>